<protein>
    <submittedName>
        <fullName evidence="1">Uncharacterized protein</fullName>
    </submittedName>
</protein>
<evidence type="ECO:0000313" key="1">
    <source>
        <dbReference type="EnsemblPlants" id="OGLUM12G09060.1"/>
    </source>
</evidence>
<keyword evidence="2" id="KW-1185">Reference proteome</keyword>
<name>A0A0E0BR19_9ORYZ</name>
<proteinExistence type="predicted"/>
<dbReference type="EnsemblPlants" id="OGLUM12G09060.1">
    <property type="protein sequence ID" value="OGLUM12G09060.1"/>
    <property type="gene ID" value="OGLUM12G09060"/>
</dbReference>
<evidence type="ECO:0000313" key="2">
    <source>
        <dbReference type="Proteomes" id="UP000026961"/>
    </source>
</evidence>
<reference evidence="1" key="1">
    <citation type="submission" date="2015-04" db="UniProtKB">
        <authorList>
            <consortium name="EnsemblPlants"/>
        </authorList>
    </citation>
    <scope>IDENTIFICATION</scope>
</reference>
<dbReference type="Proteomes" id="UP000026961">
    <property type="component" value="Chromosome 12"/>
</dbReference>
<accession>A0A0E0BR19</accession>
<organism evidence="1">
    <name type="scientific">Oryza glumipatula</name>
    <dbReference type="NCBI Taxonomy" id="40148"/>
    <lineage>
        <taxon>Eukaryota</taxon>
        <taxon>Viridiplantae</taxon>
        <taxon>Streptophyta</taxon>
        <taxon>Embryophyta</taxon>
        <taxon>Tracheophyta</taxon>
        <taxon>Spermatophyta</taxon>
        <taxon>Magnoliopsida</taxon>
        <taxon>Liliopsida</taxon>
        <taxon>Poales</taxon>
        <taxon>Poaceae</taxon>
        <taxon>BOP clade</taxon>
        <taxon>Oryzoideae</taxon>
        <taxon>Oryzeae</taxon>
        <taxon>Oryzinae</taxon>
        <taxon>Oryza</taxon>
    </lineage>
</organism>
<dbReference type="HOGENOM" id="CLU_2907750_0_0_1"/>
<sequence>MPRPSGEGSGIIGQRRFREIHDTQQQLGATTLDLLILCTGGHRMPWLPPTACHCCALPLCVG</sequence>
<dbReference type="AlphaFoldDB" id="A0A0E0BR19"/>
<dbReference type="Gramene" id="OGLUM12G09060.1">
    <property type="protein sequence ID" value="OGLUM12G09060.1"/>
    <property type="gene ID" value="OGLUM12G09060"/>
</dbReference>
<reference evidence="1" key="2">
    <citation type="submission" date="2018-05" db="EMBL/GenBank/DDBJ databases">
        <title>OgluRS3 (Oryza glumaepatula Reference Sequence Version 3).</title>
        <authorList>
            <person name="Zhang J."/>
            <person name="Kudrna D."/>
            <person name="Lee S."/>
            <person name="Talag J."/>
            <person name="Welchert J."/>
            <person name="Wing R.A."/>
        </authorList>
    </citation>
    <scope>NUCLEOTIDE SEQUENCE [LARGE SCALE GENOMIC DNA]</scope>
</reference>